<dbReference type="SUPFAM" id="SSF53474">
    <property type="entry name" value="alpha/beta-Hydrolases"/>
    <property type="match status" value="1"/>
</dbReference>
<keyword evidence="4" id="KW-1185">Reference proteome</keyword>
<dbReference type="RefSeq" id="WP_235067510.1">
    <property type="nucleotide sequence ID" value="NZ_JAKFGM010000002.1"/>
</dbReference>
<evidence type="ECO:0000259" key="2">
    <source>
        <dbReference type="Pfam" id="PF00561"/>
    </source>
</evidence>
<dbReference type="InterPro" id="IPR000073">
    <property type="entry name" value="AB_hydrolase_1"/>
</dbReference>
<accession>A0A9X1QM10</accession>
<dbReference type="InterPro" id="IPR050228">
    <property type="entry name" value="Carboxylesterase_BioH"/>
</dbReference>
<keyword evidence="1" id="KW-0472">Membrane</keyword>
<dbReference type="Gene3D" id="3.40.50.1820">
    <property type="entry name" value="alpha/beta hydrolase"/>
    <property type="match status" value="1"/>
</dbReference>
<dbReference type="EMBL" id="JAKFGM010000002">
    <property type="protein sequence ID" value="MCF2515009.1"/>
    <property type="molecule type" value="Genomic_DNA"/>
</dbReference>
<reference evidence="3" key="1">
    <citation type="submission" date="2022-01" db="EMBL/GenBank/DDBJ databases">
        <authorList>
            <person name="Jo J.-H."/>
            <person name="Im W.-T."/>
        </authorList>
    </citation>
    <scope>NUCLEOTIDE SEQUENCE</scope>
    <source>
        <strain evidence="3">G124</strain>
    </source>
</reference>
<dbReference type="PRINTS" id="PR00111">
    <property type="entry name" value="ABHYDROLASE"/>
</dbReference>
<dbReference type="PANTHER" id="PTHR43194:SF2">
    <property type="entry name" value="PEROXISOMAL MEMBRANE PROTEIN LPX1"/>
    <property type="match status" value="1"/>
</dbReference>
<keyword evidence="1" id="KW-0812">Transmembrane</keyword>
<name>A0A9X1QM10_9SPHN</name>
<sequence length="290" mass="32002">MPTDYIERRWASRDGLSLFAREYPAASGESLLPVICLHGLTRNSKDFEDIAPIIAGLGRRLIAADVRGRGQSDRDPKPSNYQPKIYARDVVDMMSALGIPKAVFIGTSMGGIITMMLMGIRPKAVAAAILNDVGPKIAPEGVARILGYAGQSVDIRDWDQAVNYIRQTNAVIFPHYGDDDWRRFTERTFRQGISGPELDYDPAIKGPISKPPSRLALWLTGLLFRRLARSRPTLLIRGGMSDLISPEIAQSMQSIAPRMQRVDVPGVGHAPMLNEPEAVDAIRKFLRTVP</sequence>
<keyword evidence="1" id="KW-1133">Transmembrane helix</keyword>
<dbReference type="PANTHER" id="PTHR43194">
    <property type="entry name" value="HYDROLASE ALPHA/BETA FOLD FAMILY"/>
    <property type="match status" value="1"/>
</dbReference>
<protein>
    <submittedName>
        <fullName evidence="3">Alpha/beta hydrolase</fullName>
    </submittedName>
</protein>
<evidence type="ECO:0000313" key="3">
    <source>
        <dbReference type="EMBL" id="MCF2515009.1"/>
    </source>
</evidence>
<dbReference type="AlphaFoldDB" id="A0A9X1QM10"/>
<dbReference type="InterPro" id="IPR029058">
    <property type="entry name" value="AB_hydrolase_fold"/>
</dbReference>
<dbReference type="GO" id="GO:0016787">
    <property type="term" value="F:hydrolase activity"/>
    <property type="evidence" value="ECO:0007669"/>
    <property type="project" value="UniProtKB-KW"/>
</dbReference>
<dbReference type="Proteomes" id="UP001139410">
    <property type="component" value="Unassembled WGS sequence"/>
</dbReference>
<keyword evidence="3" id="KW-0378">Hydrolase</keyword>
<evidence type="ECO:0000256" key="1">
    <source>
        <dbReference type="SAM" id="Phobius"/>
    </source>
</evidence>
<gene>
    <name evidence="3" type="ORF">LVY65_08015</name>
</gene>
<evidence type="ECO:0000313" key="4">
    <source>
        <dbReference type="Proteomes" id="UP001139410"/>
    </source>
</evidence>
<comment type="caution">
    <text evidence="3">The sequence shown here is derived from an EMBL/GenBank/DDBJ whole genome shotgun (WGS) entry which is preliminary data.</text>
</comment>
<proteinExistence type="predicted"/>
<feature type="domain" description="AB hydrolase-1" evidence="2">
    <location>
        <begin position="33"/>
        <end position="276"/>
    </location>
</feature>
<dbReference type="Pfam" id="PF00561">
    <property type="entry name" value="Abhydrolase_1"/>
    <property type="match status" value="1"/>
</dbReference>
<organism evidence="3 4">
    <name type="scientific">Sphingomonas cremea</name>
    <dbReference type="NCBI Taxonomy" id="2904799"/>
    <lineage>
        <taxon>Bacteria</taxon>
        <taxon>Pseudomonadati</taxon>
        <taxon>Pseudomonadota</taxon>
        <taxon>Alphaproteobacteria</taxon>
        <taxon>Sphingomonadales</taxon>
        <taxon>Sphingomonadaceae</taxon>
        <taxon>Sphingomonas</taxon>
    </lineage>
</organism>
<feature type="transmembrane region" description="Helical" evidence="1">
    <location>
        <begin position="102"/>
        <end position="120"/>
    </location>
</feature>